<organism evidence="1 2">
    <name type="scientific">Salinicoccus jeotgali</name>
    <dbReference type="NCBI Taxonomy" id="381634"/>
    <lineage>
        <taxon>Bacteria</taxon>
        <taxon>Bacillati</taxon>
        <taxon>Bacillota</taxon>
        <taxon>Bacilli</taxon>
        <taxon>Bacillales</taxon>
        <taxon>Staphylococcaceae</taxon>
        <taxon>Salinicoccus</taxon>
    </lineage>
</organism>
<reference evidence="2" key="1">
    <citation type="journal article" date="2019" name="Int. J. Syst. Evol. Microbiol.">
        <title>The Global Catalogue of Microorganisms (GCM) 10K type strain sequencing project: providing services to taxonomists for standard genome sequencing and annotation.</title>
        <authorList>
            <consortium name="The Broad Institute Genomics Platform"/>
            <consortium name="The Broad Institute Genome Sequencing Center for Infectious Disease"/>
            <person name="Wu L."/>
            <person name="Ma J."/>
        </authorList>
    </citation>
    <scope>NUCLEOTIDE SEQUENCE [LARGE SCALE GENOMIC DNA]</scope>
    <source>
        <strain evidence="2">JCM 16981</strain>
    </source>
</reference>
<dbReference type="InterPro" id="IPR010064">
    <property type="entry name" value="HK97-gp10_tail"/>
</dbReference>
<accession>A0ABP7ER35</accession>
<evidence type="ECO:0008006" key="3">
    <source>
        <dbReference type="Google" id="ProtNLM"/>
    </source>
</evidence>
<dbReference type="RefSeq" id="WP_344702339.1">
    <property type="nucleotide sequence ID" value="NZ_BAABCK010000021.1"/>
</dbReference>
<evidence type="ECO:0000313" key="2">
    <source>
        <dbReference type="Proteomes" id="UP001500920"/>
    </source>
</evidence>
<keyword evidence="2" id="KW-1185">Reference proteome</keyword>
<dbReference type="Proteomes" id="UP001500920">
    <property type="component" value="Unassembled WGS sequence"/>
</dbReference>
<evidence type="ECO:0000313" key="1">
    <source>
        <dbReference type="EMBL" id="GAA3723179.1"/>
    </source>
</evidence>
<gene>
    <name evidence="1" type="ORF">GCM10022378_11620</name>
</gene>
<dbReference type="Pfam" id="PF04883">
    <property type="entry name" value="HK97-gp10_like"/>
    <property type="match status" value="1"/>
</dbReference>
<proteinExistence type="predicted"/>
<comment type="caution">
    <text evidence="1">The sequence shown here is derived from an EMBL/GenBank/DDBJ whole genome shotgun (WGS) entry which is preliminary data.</text>
</comment>
<name>A0ABP7ER35_9STAP</name>
<sequence length="128" mass="14184">MKNLARALQAYNDETIEKVQRGVTETAVLLDTEASSRVAVDTGMTKNSIQSDIGGLEATVSVGTYWAVFLEFGTGIYATGPGGSRAKKIPWTYKGDDGKWYTTYGMVAQPFWFPAIDVARRYFKNYFS</sequence>
<protein>
    <recommendedName>
        <fullName evidence="3">HK97 gp10 family phage protein</fullName>
    </recommendedName>
</protein>
<dbReference type="EMBL" id="BAABCK010000021">
    <property type="protein sequence ID" value="GAA3723179.1"/>
    <property type="molecule type" value="Genomic_DNA"/>
</dbReference>